<proteinExistence type="predicted"/>
<reference evidence="1" key="1">
    <citation type="submission" date="2023-08" db="EMBL/GenBank/DDBJ databases">
        <title>Emergence of clinically-relevant ST2 carbapenem-resistant Acinetobacter baumannii strains in hospital sewages in Zhejiang, East of China.</title>
        <authorList>
            <person name="Kaichao C."/>
            <person name="Zhang R."/>
        </authorList>
    </citation>
    <scope>NUCLEOTIDE SEQUENCE</scope>
    <source>
        <strain evidence="1">M-RB-37</strain>
    </source>
</reference>
<dbReference type="EMBL" id="JAVIDL010000045">
    <property type="protein sequence ID" value="MDQ8937047.1"/>
    <property type="molecule type" value="Genomic_DNA"/>
</dbReference>
<name>A0AAW8JAE4_9GAMM</name>
<sequence>MLASLVLTHQVYAEPWRVISSDEDQKAGVVIRIDETIEKQPDGAILVRYDTGNNRLSLRIPHQIQVDCSKKTVNYLGSFDIRQVSENTKSNINKSINTVFKEVCRE</sequence>
<organism evidence="1 2">
    <name type="scientific">Acinetobacter rudis</name>
    <dbReference type="NCBI Taxonomy" id="632955"/>
    <lineage>
        <taxon>Bacteria</taxon>
        <taxon>Pseudomonadati</taxon>
        <taxon>Pseudomonadota</taxon>
        <taxon>Gammaproteobacteria</taxon>
        <taxon>Moraxellales</taxon>
        <taxon>Moraxellaceae</taxon>
        <taxon>Acinetobacter</taxon>
    </lineage>
</organism>
<protein>
    <submittedName>
        <fullName evidence="1">Uncharacterized protein</fullName>
    </submittedName>
</protein>
<dbReference type="Proteomes" id="UP001243844">
    <property type="component" value="Unassembled WGS sequence"/>
</dbReference>
<dbReference type="AlphaFoldDB" id="A0AAW8JAE4"/>
<comment type="caution">
    <text evidence="1">The sequence shown here is derived from an EMBL/GenBank/DDBJ whole genome shotgun (WGS) entry which is preliminary data.</text>
</comment>
<evidence type="ECO:0000313" key="1">
    <source>
        <dbReference type="EMBL" id="MDQ8937047.1"/>
    </source>
</evidence>
<evidence type="ECO:0000313" key="2">
    <source>
        <dbReference type="Proteomes" id="UP001243844"/>
    </source>
</evidence>
<dbReference type="RefSeq" id="WP_308982067.1">
    <property type="nucleotide sequence ID" value="NZ_JAVIDL010000045.1"/>
</dbReference>
<accession>A0AAW8JAE4</accession>
<gene>
    <name evidence="1" type="ORF">RFH47_15095</name>
</gene>